<dbReference type="EMBL" id="RFES01000008">
    <property type="protein sequence ID" value="RSO55915.1"/>
    <property type="molecule type" value="Genomic_DNA"/>
</dbReference>
<dbReference type="Proteomes" id="UP000276905">
    <property type="component" value="Unassembled WGS sequence"/>
</dbReference>
<accession>A0A3R9RSB5</accession>
<gene>
    <name evidence="1" type="ORF">EA756_12260</name>
</gene>
<evidence type="ECO:0000313" key="2">
    <source>
        <dbReference type="Proteomes" id="UP000276905"/>
    </source>
</evidence>
<proteinExistence type="predicted"/>
<protein>
    <submittedName>
        <fullName evidence="1">Uncharacterized protein</fullName>
    </submittedName>
</protein>
<evidence type="ECO:0000313" key="1">
    <source>
        <dbReference type="EMBL" id="RSO55915.1"/>
    </source>
</evidence>
<organism evidence="1 2">
    <name type="scientific">Acinetobacter lactucae</name>
    <dbReference type="NCBI Taxonomy" id="1785128"/>
    <lineage>
        <taxon>Bacteria</taxon>
        <taxon>Pseudomonadati</taxon>
        <taxon>Pseudomonadota</taxon>
        <taxon>Gammaproteobacteria</taxon>
        <taxon>Moraxellales</taxon>
        <taxon>Moraxellaceae</taxon>
        <taxon>Acinetobacter</taxon>
        <taxon>Acinetobacter calcoaceticus/baumannii complex</taxon>
    </lineage>
</organism>
<reference evidence="1 2" key="1">
    <citation type="submission" date="2018-10" db="EMBL/GenBank/DDBJ databases">
        <title>GWAS and RNA-Seq identify cryptic mechanisms of antimicrobial resistance in Acinetobacter baumannii.</title>
        <authorList>
            <person name="Sahl J.W."/>
        </authorList>
    </citation>
    <scope>NUCLEOTIDE SEQUENCE [LARGE SCALE GENOMIC DNA]</scope>
    <source>
        <strain evidence="1 2">TG41018</strain>
    </source>
</reference>
<comment type="caution">
    <text evidence="1">The sequence shown here is derived from an EMBL/GenBank/DDBJ whole genome shotgun (WGS) entry which is preliminary data.</text>
</comment>
<sequence length="131" mass="15333">MKDEALRKLYTIEGFLNYRHLPNTLREGWSPSYGLYFEGLGIKEDEQAHVYISLNGKIKKTKCEFIQDKVLADKFVKYIEPKLKKNYPSIKLNLRNVECSDLDYRRKSALNEAKGNDLKILEYLKIKLGTL</sequence>
<name>A0A3R9RSB5_9GAMM</name>
<dbReference type="RefSeq" id="WP_125699265.1">
    <property type="nucleotide sequence ID" value="NZ_RFES01000008.1"/>
</dbReference>
<dbReference type="AlphaFoldDB" id="A0A3R9RSB5"/>